<dbReference type="OrthoDB" id="9775333at2"/>
<name>A0A1I5PVI1_9GAMM</name>
<reference evidence="1 2" key="1">
    <citation type="submission" date="2016-10" db="EMBL/GenBank/DDBJ databases">
        <authorList>
            <person name="de Groot N.N."/>
        </authorList>
    </citation>
    <scope>NUCLEOTIDE SEQUENCE [LARGE SCALE GENOMIC DNA]</scope>
    <source>
        <strain evidence="1 2">DSM 15893</strain>
    </source>
</reference>
<dbReference type="GeneID" id="35870141"/>
<dbReference type="PANTHER" id="PTHR35566">
    <property type="entry name" value="BLR3599 PROTEIN"/>
    <property type="match status" value="1"/>
</dbReference>
<accession>A0A1I5PVI1</accession>
<organism evidence="1 2">
    <name type="scientific">Enterovibrio norvegicus DSM 15893</name>
    <dbReference type="NCBI Taxonomy" id="1121869"/>
    <lineage>
        <taxon>Bacteria</taxon>
        <taxon>Pseudomonadati</taxon>
        <taxon>Pseudomonadota</taxon>
        <taxon>Gammaproteobacteria</taxon>
        <taxon>Vibrionales</taxon>
        <taxon>Vibrionaceae</taxon>
        <taxon>Enterovibrio</taxon>
    </lineage>
</organism>
<dbReference type="NCBIfam" id="TIGR03353">
    <property type="entry name" value="VI_chp_4"/>
    <property type="match status" value="1"/>
</dbReference>
<sequence length="457" mass="52844">MDKITPVYWHQGMLLQPQHFQMESQYLQSRQNRIDQLTRNEHWGLKDIHIQVDELEQGRLVVSGGEFFFPEGSVFRVPQEATVLTRVLDDESIPSGRTTNIYLGIKRWQREGANADEMARDQLSNALESRFYIPEDVDSVPDLYGKGLNADVRSMKFLVKIFFESELEHISDYDLLPIARLEHESGMLRLASDYVPPLINVQHSQRLKNQLIDIRDHILSRAKHIERFKPTAEELLEQGGNDFGLMLVLGVLVECAWKIQDVTETPILHPRKAWSDVCSIVAKLSSFVSQLSVVGEPGRERWPEYDHENLSQIFDELQTQIKQALNTITVGPQHVIRFSQQQETWYCQIEEDVFNEDYQFWLLFEGQHREDIEEALSHLIKLAPESMLSTILMRALSGIPLQPHSTSPRGLPKEEQGVYCEIDVTHELWQETVEEGQLALFWPTDEGAQVTLYVLRK</sequence>
<dbReference type="Pfam" id="PF05936">
    <property type="entry name" value="T6SS_VasE"/>
    <property type="match status" value="1"/>
</dbReference>
<dbReference type="RefSeq" id="WP_074926843.1">
    <property type="nucleotide sequence ID" value="NZ_FOWR01000013.1"/>
</dbReference>
<dbReference type="STRING" id="1121869.SAMN03084138_02053"/>
<proteinExistence type="predicted"/>
<protein>
    <submittedName>
        <fullName evidence="1">Type VI secretion system protein ImpJ</fullName>
    </submittedName>
</protein>
<dbReference type="InterPro" id="IPR010263">
    <property type="entry name" value="T6SS_TssK"/>
</dbReference>
<gene>
    <name evidence="1" type="ORF">SAMN03084138_02053</name>
</gene>
<dbReference type="EMBL" id="FOWR01000013">
    <property type="protein sequence ID" value="SFP37840.1"/>
    <property type="molecule type" value="Genomic_DNA"/>
</dbReference>
<dbReference type="AlphaFoldDB" id="A0A1I5PVI1"/>
<evidence type="ECO:0000313" key="1">
    <source>
        <dbReference type="EMBL" id="SFP37840.1"/>
    </source>
</evidence>
<evidence type="ECO:0000313" key="2">
    <source>
        <dbReference type="Proteomes" id="UP000182692"/>
    </source>
</evidence>
<dbReference type="Proteomes" id="UP000182692">
    <property type="component" value="Unassembled WGS sequence"/>
</dbReference>
<dbReference type="PANTHER" id="PTHR35566:SF1">
    <property type="entry name" value="TYPE VI SECRETION SYSTEM BASEPLATE COMPONENT TSSK1"/>
    <property type="match status" value="1"/>
</dbReference>